<feature type="region of interest" description="Disordered" evidence="1">
    <location>
        <begin position="1"/>
        <end position="70"/>
    </location>
</feature>
<gene>
    <name evidence="2" type="ORF">VTK73DRAFT_281</name>
</gene>
<proteinExistence type="predicted"/>
<feature type="compositionally biased region" description="Acidic residues" evidence="1">
    <location>
        <begin position="25"/>
        <end position="36"/>
    </location>
</feature>
<reference evidence="2 3" key="1">
    <citation type="journal article" date="2024" name="Commun. Biol.">
        <title>Comparative genomic analysis of thermophilic fungi reveals convergent evolutionary adaptations and gene losses.</title>
        <authorList>
            <person name="Steindorff A.S."/>
            <person name="Aguilar-Pontes M.V."/>
            <person name="Robinson A.J."/>
            <person name="Andreopoulos B."/>
            <person name="LaButti K."/>
            <person name="Kuo A."/>
            <person name="Mondo S."/>
            <person name="Riley R."/>
            <person name="Otillar R."/>
            <person name="Haridas S."/>
            <person name="Lipzen A."/>
            <person name="Grimwood J."/>
            <person name="Schmutz J."/>
            <person name="Clum A."/>
            <person name="Reid I.D."/>
            <person name="Moisan M.C."/>
            <person name="Butler G."/>
            <person name="Nguyen T.T.M."/>
            <person name="Dewar K."/>
            <person name="Conant G."/>
            <person name="Drula E."/>
            <person name="Henrissat B."/>
            <person name="Hansel C."/>
            <person name="Singer S."/>
            <person name="Hutchinson M.I."/>
            <person name="de Vries R.P."/>
            <person name="Natvig D.O."/>
            <person name="Powell A.J."/>
            <person name="Tsang A."/>
            <person name="Grigoriev I.V."/>
        </authorList>
    </citation>
    <scope>NUCLEOTIDE SEQUENCE [LARGE SCALE GENOMIC DNA]</scope>
    <source>
        <strain evidence="2 3">ATCC 24622</strain>
    </source>
</reference>
<evidence type="ECO:0000256" key="1">
    <source>
        <dbReference type="SAM" id="MobiDB-lite"/>
    </source>
</evidence>
<organism evidence="2 3">
    <name type="scientific">Phialemonium thermophilum</name>
    <dbReference type="NCBI Taxonomy" id="223376"/>
    <lineage>
        <taxon>Eukaryota</taxon>
        <taxon>Fungi</taxon>
        <taxon>Dikarya</taxon>
        <taxon>Ascomycota</taxon>
        <taxon>Pezizomycotina</taxon>
        <taxon>Sordariomycetes</taxon>
        <taxon>Sordariomycetidae</taxon>
        <taxon>Cephalothecales</taxon>
        <taxon>Cephalothecaceae</taxon>
        <taxon>Phialemonium</taxon>
    </lineage>
</organism>
<accession>A0ABR3VW10</accession>
<feature type="compositionally biased region" description="Acidic residues" evidence="1">
    <location>
        <begin position="94"/>
        <end position="130"/>
    </location>
</feature>
<name>A0ABR3VW10_9PEZI</name>
<feature type="compositionally biased region" description="Basic and acidic residues" evidence="1">
    <location>
        <begin position="37"/>
        <end position="67"/>
    </location>
</feature>
<evidence type="ECO:0000313" key="2">
    <source>
        <dbReference type="EMBL" id="KAL1846483.1"/>
    </source>
</evidence>
<evidence type="ECO:0000313" key="3">
    <source>
        <dbReference type="Proteomes" id="UP001586593"/>
    </source>
</evidence>
<feature type="region of interest" description="Disordered" evidence="1">
    <location>
        <begin position="82"/>
        <end position="151"/>
    </location>
</feature>
<keyword evidence="3" id="KW-1185">Reference proteome</keyword>
<dbReference type="Proteomes" id="UP001586593">
    <property type="component" value="Unassembled WGS sequence"/>
</dbReference>
<dbReference type="EMBL" id="JAZHXJ010001033">
    <property type="protein sequence ID" value="KAL1846483.1"/>
    <property type="molecule type" value="Genomic_DNA"/>
</dbReference>
<sequence>MAEAFAKAFGDGLAVEETAASGDASGDEEEDDDEQGPDGRRREDERELRRKVEELEGRIEQARDPRLKSGLQAVLAGLRDQMMDYRDAKSDAGSGEDEDSDDQDGEGEVDDDDEEDGGEEASGEEDEEGSFTDQSKGGQAGTRGQLPPIDR</sequence>
<comment type="caution">
    <text evidence="2">The sequence shown here is derived from an EMBL/GenBank/DDBJ whole genome shotgun (WGS) entry which is preliminary data.</text>
</comment>
<protein>
    <submittedName>
        <fullName evidence="2">Uncharacterized protein</fullName>
    </submittedName>
</protein>